<evidence type="ECO:0000259" key="10">
    <source>
        <dbReference type="Pfam" id="PF05201"/>
    </source>
</evidence>
<dbReference type="InterPro" id="IPR000343">
    <property type="entry name" value="4pyrrol_synth_GluRdtase"/>
</dbReference>
<dbReference type="Gene3D" id="3.30.460.30">
    <property type="entry name" value="Glutamyl-tRNA reductase, N-terminal domain"/>
    <property type="match status" value="1"/>
</dbReference>
<keyword evidence="12" id="KW-1185">Reference proteome</keyword>
<evidence type="ECO:0000259" key="9">
    <source>
        <dbReference type="Pfam" id="PF01488"/>
    </source>
</evidence>
<feature type="domain" description="Quinate/shikimate 5-dehydrogenase/glutamyl-tRNA reductase" evidence="9">
    <location>
        <begin position="193"/>
        <end position="320"/>
    </location>
</feature>
<dbReference type="Pfam" id="PF05201">
    <property type="entry name" value="GlutR_N"/>
    <property type="match status" value="1"/>
</dbReference>
<dbReference type="PANTHER" id="PTHR43013">
    <property type="entry name" value="GLUTAMYL-TRNA REDUCTASE"/>
    <property type="match status" value="1"/>
</dbReference>
<dbReference type="SUPFAM" id="SSF69742">
    <property type="entry name" value="Glutamyl tRNA-reductase catalytic, N-terminal domain"/>
    <property type="match status" value="1"/>
</dbReference>
<comment type="function">
    <text evidence="4">Catalyzes the NADPH-dependent reduction of glutamyl-tRNA(Glu) to glutamate 1-semialdehyde (GSA).</text>
</comment>
<feature type="binding site" evidence="4 6">
    <location>
        <begin position="133"/>
        <end position="135"/>
    </location>
    <ligand>
        <name>substrate</name>
    </ligand>
</feature>
<feature type="binding site" evidence="4 6">
    <location>
        <position position="128"/>
    </location>
    <ligand>
        <name>substrate</name>
    </ligand>
</feature>
<feature type="site" description="Important for activity" evidence="4 8">
    <location>
        <position position="118"/>
    </location>
</feature>
<dbReference type="HAMAP" id="MF_00087">
    <property type="entry name" value="Glu_tRNA_reductase"/>
    <property type="match status" value="1"/>
</dbReference>
<protein>
    <recommendedName>
        <fullName evidence="4">Glutamyl-tRNA reductase</fullName>
        <shortName evidence="4">GluTR</shortName>
        <ecNumber evidence="4">1.2.1.70</ecNumber>
    </recommendedName>
</protein>
<dbReference type="InterPro" id="IPR015895">
    <property type="entry name" value="4pyrrol_synth_GluRdtase_N"/>
</dbReference>
<evidence type="ECO:0000256" key="2">
    <source>
        <dbReference type="ARBA" id="ARBA00023002"/>
    </source>
</evidence>
<reference evidence="11 12" key="1">
    <citation type="submission" date="2019-01" db="EMBL/GenBank/DDBJ databases">
        <title>Filimonas sp. strain TTM-71.</title>
        <authorList>
            <person name="Chen W.-M."/>
        </authorList>
    </citation>
    <scope>NUCLEOTIDE SEQUENCE [LARGE SCALE GENOMIC DNA]</scope>
    <source>
        <strain evidence="11 12">TTM-71</strain>
    </source>
</reference>
<comment type="domain">
    <text evidence="4">Possesses an unusual extended V-shaped dimeric structure with each monomer consisting of three distinct domains arranged along a curved 'spinal' alpha-helix. The N-terminal catalytic domain specifically recognizes the glutamate moiety of the substrate. The second domain is the NADPH-binding domain, and the third C-terminal domain is responsible for dimerization.</text>
</comment>
<comment type="pathway">
    <text evidence="4">Porphyrin-containing compound metabolism; protoporphyrin-IX biosynthesis; 5-aminolevulinate from L-glutamyl-tRNA(Glu): step 1/2.</text>
</comment>
<comment type="caution">
    <text evidence="11">The sequence shown here is derived from an EMBL/GenBank/DDBJ whole genome shotgun (WGS) entry which is preliminary data.</text>
</comment>
<dbReference type="SUPFAM" id="SSF51735">
    <property type="entry name" value="NAD(P)-binding Rossmann-fold domains"/>
    <property type="match status" value="1"/>
</dbReference>
<dbReference type="GO" id="GO:0008883">
    <property type="term" value="F:glutamyl-tRNA reductase activity"/>
    <property type="evidence" value="ECO:0007669"/>
    <property type="project" value="UniProtKB-UniRule"/>
</dbReference>
<keyword evidence="3 4" id="KW-0627">Porphyrin biosynthesis</keyword>
<dbReference type="InterPro" id="IPR018214">
    <property type="entry name" value="GluRdtase_CS"/>
</dbReference>
<dbReference type="AlphaFoldDB" id="A0A4Q1D4M0"/>
<comment type="catalytic activity">
    <reaction evidence="4">
        <text>(S)-4-amino-5-oxopentanoate + tRNA(Glu) + NADP(+) = L-glutamyl-tRNA(Glu) + NADPH + H(+)</text>
        <dbReference type="Rhea" id="RHEA:12344"/>
        <dbReference type="Rhea" id="RHEA-COMP:9663"/>
        <dbReference type="Rhea" id="RHEA-COMP:9680"/>
        <dbReference type="ChEBI" id="CHEBI:15378"/>
        <dbReference type="ChEBI" id="CHEBI:57501"/>
        <dbReference type="ChEBI" id="CHEBI:57783"/>
        <dbReference type="ChEBI" id="CHEBI:58349"/>
        <dbReference type="ChEBI" id="CHEBI:78442"/>
        <dbReference type="ChEBI" id="CHEBI:78520"/>
        <dbReference type="EC" id="1.2.1.70"/>
    </reaction>
</comment>
<evidence type="ECO:0000256" key="3">
    <source>
        <dbReference type="ARBA" id="ARBA00023244"/>
    </source>
</evidence>
<dbReference type="InterPro" id="IPR036343">
    <property type="entry name" value="GluRdtase_N_sf"/>
</dbReference>
<evidence type="ECO:0000256" key="7">
    <source>
        <dbReference type="PIRSR" id="PIRSR000445-3"/>
    </source>
</evidence>
<comment type="miscellaneous">
    <text evidence="4">During catalysis, the active site Cys acts as a nucleophile attacking the alpha-carbonyl group of tRNA-bound glutamate with the formation of a thioester intermediate between enzyme and glutamate, and the concomitant release of tRNA(Glu). The thioester intermediate is finally reduced by direct hydride transfer from NADPH, to form the product GSA.</text>
</comment>
<dbReference type="OrthoDB" id="110209at2"/>
<name>A0A4Q1D4M0_9BACT</name>
<dbReference type="EC" id="1.2.1.70" evidence="4"/>
<dbReference type="Gene3D" id="3.40.50.720">
    <property type="entry name" value="NAD(P)-binding Rossmann-like Domain"/>
    <property type="match status" value="1"/>
</dbReference>
<dbReference type="EMBL" id="SDHZ01000002">
    <property type="protein sequence ID" value="RXK83288.1"/>
    <property type="molecule type" value="Genomic_DNA"/>
</dbReference>
<evidence type="ECO:0000256" key="1">
    <source>
        <dbReference type="ARBA" id="ARBA00022857"/>
    </source>
</evidence>
<evidence type="ECO:0000256" key="8">
    <source>
        <dbReference type="PIRSR" id="PIRSR000445-4"/>
    </source>
</evidence>
<dbReference type="InterPro" id="IPR006151">
    <property type="entry name" value="Shikm_DH/Glu-tRNA_Rdtase"/>
</dbReference>
<organism evidence="11 12">
    <name type="scientific">Filimonas effusa</name>
    <dbReference type="NCBI Taxonomy" id="2508721"/>
    <lineage>
        <taxon>Bacteria</taxon>
        <taxon>Pseudomonadati</taxon>
        <taxon>Bacteroidota</taxon>
        <taxon>Chitinophagia</taxon>
        <taxon>Chitinophagales</taxon>
        <taxon>Chitinophagaceae</taxon>
        <taxon>Filimonas</taxon>
    </lineage>
</organism>
<keyword evidence="2 4" id="KW-0560">Oxidoreductase</keyword>
<feature type="binding site" evidence="4 6">
    <location>
        <position position="139"/>
    </location>
    <ligand>
        <name>substrate</name>
    </ligand>
</feature>
<evidence type="ECO:0000313" key="12">
    <source>
        <dbReference type="Proteomes" id="UP000290545"/>
    </source>
</evidence>
<sequence>MASREVTFAIYTRKVISRKANMDVNQFFAAGINYKKTDASIRGQFAVNPEQYALVLCKAAQAGIRELFVLSTCNRTEIYGLAPDAETLMALLCSQTTGSIEDFTELAYVKRGMEAIEHFFNVGAGLDSQILGDYEIVGQIKQAIKFSKEYGFIGAFLERLYNTVLQSSKAIKGETELSSGTVSVSFAAIQFLKQQLTQPANKKIVLLGTGKIGRNTCKNLVDYLGCRRITLINRTDEKAAALAGELGLQYALYSDLEQQVTEADVVVVATHAEGPVFSKQLLENSGSKILIDLSIPNNIDPAAGLLPHITLVNVDGLSKINDETLQKRLEEVPHAKAIITTHIGEFVEWCGMRRHVPALKAARQKLMELQQCGLFLATHPHIADSDVDKHSEMVQKVINNMALRMRRQQLPGCSYIEAINDFFTVRVN</sequence>
<dbReference type="UniPathway" id="UPA00251">
    <property type="reaction ID" value="UER00316"/>
</dbReference>
<keyword evidence="1 4" id="KW-0521">NADP</keyword>
<dbReference type="InterPro" id="IPR036291">
    <property type="entry name" value="NAD(P)-bd_dom_sf"/>
</dbReference>
<feature type="domain" description="Glutamyl-tRNA reductase N-terminal" evidence="10">
    <location>
        <begin position="31"/>
        <end position="175"/>
    </location>
</feature>
<comment type="subunit">
    <text evidence="4">Homodimer.</text>
</comment>
<dbReference type="GO" id="GO:0050661">
    <property type="term" value="F:NADP binding"/>
    <property type="evidence" value="ECO:0007669"/>
    <property type="project" value="InterPro"/>
</dbReference>
<feature type="binding site" evidence="4 7">
    <location>
        <begin position="208"/>
        <end position="213"/>
    </location>
    <ligand>
        <name>NADP(+)</name>
        <dbReference type="ChEBI" id="CHEBI:58349"/>
    </ligand>
</feature>
<evidence type="ECO:0000256" key="6">
    <source>
        <dbReference type="PIRSR" id="PIRSR000445-2"/>
    </source>
</evidence>
<gene>
    <name evidence="4 11" type="primary">hemA</name>
    <name evidence="11" type="ORF">ESB13_14350</name>
</gene>
<dbReference type="GO" id="GO:0019353">
    <property type="term" value="P:protoporphyrinogen IX biosynthetic process from glutamate"/>
    <property type="evidence" value="ECO:0007669"/>
    <property type="project" value="TreeGrafter"/>
</dbReference>
<evidence type="ECO:0000256" key="5">
    <source>
        <dbReference type="PIRSR" id="PIRSR000445-1"/>
    </source>
</evidence>
<dbReference type="Proteomes" id="UP000290545">
    <property type="component" value="Unassembled WGS sequence"/>
</dbReference>
<accession>A0A4Q1D4M0</accession>
<dbReference type="NCBIfam" id="TIGR01035">
    <property type="entry name" value="hemA"/>
    <property type="match status" value="1"/>
</dbReference>
<comment type="similarity">
    <text evidence="4">Belongs to the glutamyl-tRNA reductase family.</text>
</comment>
<dbReference type="PANTHER" id="PTHR43013:SF1">
    <property type="entry name" value="GLUTAMYL-TRNA REDUCTASE"/>
    <property type="match status" value="1"/>
</dbReference>
<evidence type="ECO:0000256" key="4">
    <source>
        <dbReference type="HAMAP-Rule" id="MF_00087"/>
    </source>
</evidence>
<evidence type="ECO:0000313" key="11">
    <source>
        <dbReference type="EMBL" id="RXK83288.1"/>
    </source>
</evidence>
<feature type="active site" description="Nucleophile" evidence="4 5">
    <location>
        <position position="73"/>
    </location>
</feature>
<dbReference type="PROSITE" id="PS00747">
    <property type="entry name" value="GLUTR"/>
    <property type="match status" value="1"/>
</dbReference>
<feature type="binding site" evidence="4 6">
    <location>
        <begin position="72"/>
        <end position="75"/>
    </location>
    <ligand>
        <name>substrate</name>
    </ligand>
</feature>
<proteinExistence type="inferred from homology"/>
<dbReference type="Pfam" id="PF01488">
    <property type="entry name" value="Shikimate_DH"/>
    <property type="match status" value="1"/>
</dbReference>
<dbReference type="PIRSF" id="PIRSF000445">
    <property type="entry name" value="4pyrrol_synth_GluRdtase"/>
    <property type="match status" value="1"/>
</dbReference>